<gene>
    <name evidence="2" type="ORF">UY32_C0015G0007</name>
</gene>
<dbReference type="Pfam" id="PF13847">
    <property type="entry name" value="Methyltransf_31"/>
    <property type="match status" value="1"/>
</dbReference>
<evidence type="ECO:0000313" key="2">
    <source>
        <dbReference type="EMBL" id="KKU98752.1"/>
    </source>
</evidence>
<evidence type="ECO:0000313" key="3">
    <source>
        <dbReference type="Proteomes" id="UP000034600"/>
    </source>
</evidence>
<protein>
    <submittedName>
        <fullName evidence="2">Methyltransferase type 12</fullName>
    </submittedName>
</protein>
<organism evidence="2 3">
    <name type="scientific">Candidatus Jorgensenbacteria bacterium GW2011_GWC1_48_8</name>
    <dbReference type="NCBI Taxonomy" id="1618666"/>
    <lineage>
        <taxon>Bacteria</taxon>
        <taxon>Candidatus Joergenseniibacteriota</taxon>
    </lineage>
</organism>
<sequence>MRTLLKIAKRISNKVLGTTSDLLFWRFRHFIDRRWPENYVSKQSLAHPHRSLLVEKISKYNPQNALEIGCASGPNLILLSRKLPQAKFSGIDLSGSAIQTGKKYLELQKIKNVELRVGNVLNLKNIPDKSFDVVFTDAVLIYVGKNKIKGVLRELARIAKYAVILVEWNSVKDWEYLGHWAYNYETLFKEIAPAAKVTLTKFTEDVWPGEWSKHGGIVEVKF</sequence>
<reference evidence="2 3" key="1">
    <citation type="journal article" date="2015" name="Nature">
        <title>rRNA introns, odd ribosomes, and small enigmatic genomes across a large radiation of phyla.</title>
        <authorList>
            <person name="Brown C.T."/>
            <person name="Hug L.A."/>
            <person name="Thomas B.C."/>
            <person name="Sharon I."/>
            <person name="Castelle C.J."/>
            <person name="Singh A."/>
            <person name="Wilkins M.J."/>
            <person name="Williams K.H."/>
            <person name="Banfield J.F."/>
        </authorList>
    </citation>
    <scope>NUCLEOTIDE SEQUENCE [LARGE SCALE GENOMIC DNA]</scope>
</reference>
<accession>A0A0G1UX59</accession>
<dbReference type="InterPro" id="IPR029063">
    <property type="entry name" value="SAM-dependent_MTases_sf"/>
</dbReference>
<dbReference type="GO" id="GO:0032259">
    <property type="term" value="P:methylation"/>
    <property type="evidence" value="ECO:0007669"/>
    <property type="project" value="UniProtKB-KW"/>
</dbReference>
<feature type="domain" description="Methyltransferase" evidence="1">
    <location>
        <begin position="64"/>
        <end position="166"/>
    </location>
</feature>
<dbReference type="CDD" id="cd02440">
    <property type="entry name" value="AdoMet_MTases"/>
    <property type="match status" value="1"/>
</dbReference>
<dbReference type="AlphaFoldDB" id="A0A0G1UX59"/>
<dbReference type="Gene3D" id="3.40.50.150">
    <property type="entry name" value="Vaccinia Virus protein VP39"/>
    <property type="match status" value="1"/>
</dbReference>
<evidence type="ECO:0000259" key="1">
    <source>
        <dbReference type="Pfam" id="PF13847"/>
    </source>
</evidence>
<dbReference type="SUPFAM" id="SSF53335">
    <property type="entry name" value="S-adenosyl-L-methionine-dependent methyltransferases"/>
    <property type="match status" value="1"/>
</dbReference>
<keyword evidence="2" id="KW-0808">Transferase</keyword>
<dbReference type="GO" id="GO:0008168">
    <property type="term" value="F:methyltransferase activity"/>
    <property type="evidence" value="ECO:0007669"/>
    <property type="project" value="UniProtKB-KW"/>
</dbReference>
<keyword evidence="2" id="KW-0489">Methyltransferase</keyword>
<name>A0A0G1UX59_9BACT</name>
<dbReference type="Proteomes" id="UP000034600">
    <property type="component" value="Unassembled WGS sequence"/>
</dbReference>
<dbReference type="EMBL" id="LCPO01000015">
    <property type="protein sequence ID" value="KKU98752.1"/>
    <property type="molecule type" value="Genomic_DNA"/>
</dbReference>
<comment type="caution">
    <text evidence="2">The sequence shown here is derived from an EMBL/GenBank/DDBJ whole genome shotgun (WGS) entry which is preliminary data.</text>
</comment>
<dbReference type="InterPro" id="IPR025714">
    <property type="entry name" value="Methyltranfer_dom"/>
</dbReference>
<proteinExistence type="predicted"/>